<dbReference type="AlphaFoldDB" id="A0A1J1J9C7"/>
<evidence type="ECO:0000313" key="1">
    <source>
        <dbReference type="EMBL" id="CRL08134.1"/>
    </source>
</evidence>
<dbReference type="Proteomes" id="UP000183832">
    <property type="component" value="Unassembled WGS sequence"/>
</dbReference>
<organism evidence="1 2">
    <name type="scientific">Clunio marinus</name>
    <dbReference type="NCBI Taxonomy" id="568069"/>
    <lineage>
        <taxon>Eukaryota</taxon>
        <taxon>Metazoa</taxon>
        <taxon>Ecdysozoa</taxon>
        <taxon>Arthropoda</taxon>
        <taxon>Hexapoda</taxon>
        <taxon>Insecta</taxon>
        <taxon>Pterygota</taxon>
        <taxon>Neoptera</taxon>
        <taxon>Endopterygota</taxon>
        <taxon>Diptera</taxon>
        <taxon>Nematocera</taxon>
        <taxon>Chironomoidea</taxon>
        <taxon>Chironomidae</taxon>
        <taxon>Clunio</taxon>
    </lineage>
</organism>
<accession>A0A1J1J9C7</accession>
<reference evidence="1 2" key="1">
    <citation type="submission" date="2015-04" db="EMBL/GenBank/DDBJ databases">
        <authorList>
            <person name="Syromyatnikov M.Y."/>
            <person name="Popov V.N."/>
        </authorList>
    </citation>
    <scope>NUCLEOTIDE SEQUENCE [LARGE SCALE GENOMIC DNA]</scope>
</reference>
<name>A0A1J1J9C7_9DIPT</name>
<protein>
    <submittedName>
        <fullName evidence="1">CLUMA_CG021048, isoform A</fullName>
    </submittedName>
</protein>
<sequence length="107" mass="12451">MMYFILGSEIAVSANIKKLKSVERIKESIMLRIRNFLYFPISFQLSITKSNFGWNSSTSQYDTFSSQLGIVWILKGFEFIGYGLKIYIPKFIKFKSDPNLLNTSLRM</sequence>
<dbReference type="EMBL" id="CVRI01000074">
    <property type="protein sequence ID" value="CRL08134.1"/>
    <property type="molecule type" value="Genomic_DNA"/>
</dbReference>
<evidence type="ECO:0000313" key="2">
    <source>
        <dbReference type="Proteomes" id="UP000183832"/>
    </source>
</evidence>
<keyword evidence="2" id="KW-1185">Reference proteome</keyword>
<proteinExistence type="predicted"/>
<gene>
    <name evidence="1" type="ORF">CLUMA_CG021048</name>
</gene>